<reference evidence="2" key="1">
    <citation type="submission" date="2023-06" db="EMBL/GenBank/DDBJ databases">
        <title>Black Yeasts Isolated from many extreme environments.</title>
        <authorList>
            <person name="Coleine C."/>
            <person name="Stajich J.E."/>
            <person name="Selbmann L."/>
        </authorList>
    </citation>
    <scope>NUCLEOTIDE SEQUENCE</scope>
    <source>
        <strain evidence="2">CCFEE 5200</strain>
    </source>
</reference>
<feature type="compositionally biased region" description="Basic and acidic residues" evidence="1">
    <location>
        <begin position="30"/>
        <end position="46"/>
    </location>
</feature>
<comment type="caution">
    <text evidence="2">The sequence shown here is derived from an EMBL/GenBank/DDBJ whole genome shotgun (WGS) entry which is preliminary data.</text>
</comment>
<accession>A0AAN6GZ59</accession>
<gene>
    <name evidence="2" type="ORF">LTR91_025857</name>
</gene>
<evidence type="ECO:0000313" key="2">
    <source>
        <dbReference type="EMBL" id="KAK0950185.1"/>
    </source>
</evidence>
<proteinExistence type="predicted"/>
<dbReference type="AlphaFoldDB" id="A0AAN6GZ59"/>
<evidence type="ECO:0000256" key="1">
    <source>
        <dbReference type="SAM" id="MobiDB-lite"/>
    </source>
</evidence>
<organism evidence="2 3">
    <name type="scientific">Friedmanniomyces endolithicus</name>
    <dbReference type="NCBI Taxonomy" id="329885"/>
    <lineage>
        <taxon>Eukaryota</taxon>
        <taxon>Fungi</taxon>
        <taxon>Dikarya</taxon>
        <taxon>Ascomycota</taxon>
        <taxon>Pezizomycotina</taxon>
        <taxon>Dothideomycetes</taxon>
        <taxon>Dothideomycetidae</taxon>
        <taxon>Mycosphaerellales</taxon>
        <taxon>Teratosphaeriaceae</taxon>
        <taxon>Friedmanniomyces</taxon>
    </lineage>
</organism>
<dbReference type="Proteomes" id="UP001175353">
    <property type="component" value="Unassembled WGS sequence"/>
</dbReference>
<dbReference type="EMBL" id="JAUJLE010000890">
    <property type="protein sequence ID" value="KAK0950185.1"/>
    <property type="molecule type" value="Genomic_DNA"/>
</dbReference>
<sequence>MPSFAPLVAVVKGGSVYPSPPVCWGEEDDSGGKRVDDGGLKNRQAKEPVGSNGSRTALDLASPSVSTEWSISIMVDEMADAVRSQDMNGESAERD</sequence>
<keyword evidence="3" id="KW-1185">Reference proteome</keyword>
<protein>
    <submittedName>
        <fullName evidence="2">Uncharacterized protein</fullName>
    </submittedName>
</protein>
<evidence type="ECO:0000313" key="3">
    <source>
        <dbReference type="Proteomes" id="UP001175353"/>
    </source>
</evidence>
<name>A0AAN6GZ59_9PEZI</name>
<feature type="region of interest" description="Disordered" evidence="1">
    <location>
        <begin position="18"/>
        <end position="58"/>
    </location>
</feature>